<evidence type="ECO:0000313" key="3">
    <source>
        <dbReference type="Proteomes" id="UP000772434"/>
    </source>
</evidence>
<feature type="domain" description="DUF4470" evidence="1">
    <location>
        <begin position="15"/>
        <end position="98"/>
    </location>
</feature>
<dbReference type="OrthoDB" id="432970at2759"/>
<evidence type="ECO:0000259" key="1">
    <source>
        <dbReference type="Pfam" id="PF14737"/>
    </source>
</evidence>
<dbReference type="EMBL" id="JADNRY010000066">
    <property type="protein sequence ID" value="KAF9067981.1"/>
    <property type="molecule type" value="Genomic_DNA"/>
</dbReference>
<name>A0A9P5U6H1_9AGAR</name>
<proteinExistence type="predicted"/>
<dbReference type="Pfam" id="PF14737">
    <property type="entry name" value="DUF4470"/>
    <property type="match status" value="1"/>
</dbReference>
<reference evidence="2" key="1">
    <citation type="submission" date="2020-11" db="EMBL/GenBank/DDBJ databases">
        <authorList>
            <consortium name="DOE Joint Genome Institute"/>
            <person name="Ahrendt S."/>
            <person name="Riley R."/>
            <person name="Andreopoulos W."/>
            <person name="Labutti K."/>
            <person name="Pangilinan J."/>
            <person name="Ruiz-Duenas F.J."/>
            <person name="Barrasa J.M."/>
            <person name="Sanchez-Garcia M."/>
            <person name="Camarero S."/>
            <person name="Miyauchi S."/>
            <person name="Serrano A."/>
            <person name="Linde D."/>
            <person name="Babiker R."/>
            <person name="Drula E."/>
            <person name="Ayuso-Fernandez I."/>
            <person name="Pacheco R."/>
            <person name="Padilla G."/>
            <person name="Ferreira P."/>
            <person name="Barriuso J."/>
            <person name="Kellner H."/>
            <person name="Castanera R."/>
            <person name="Alfaro M."/>
            <person name="Ramirez L."/>
            <person name="Pisabarro A.G."/>
            <person name="Kuo A."/>
            <person name="Tritt A."/>
            <person name="Lipzen A."/>
            <person name="He G."/>
            <person name="Yan M."/>
            <person name="Ng V."/>
            <person name="Cullen D."/>
            <person name="Martin F."/>
            <person name="Rosso M.-N."/>
            <person name="Henrissat B."/>
            <person name="Hibbett D."/>
            <person name="Martinez A.T."/>
            <person name="Grigoriev I.V."/>
        </authorList>
    </citation>
    <scope>NUCLEOTIDE SEQUENCE</scope>
    <source>
        <strain evidence="2">AH 40177</strain>
    </source>
</reference>
<gene>
    <name evidence="2" type="ORF">BDP27DRAFT_1328083</name>
</gene>
<protein>
    <recommendedName>
        <fullName evidence="1">DUF4470 domain-containing protein</fullName>
    </recommendedName>
</protein>
<organism evidence="2 3">
    <name type="scientific">Rhodocollybia butyracea</name>
    <dbReference type="NCBI Taxonomy" id="206335"/>
    <lineage>
        <taxon>Eukaryota</taxon>
        <taxon>Fungi</taxon>
        <taxon>Dikarya</taxon>
        <taxon>Basidiomycota</taxon>
        <taxon>Agaricomycotina</taxon>
        <taxon>Agaricomycetes</taxon>
        <taxon>Agaricomycetidae</taxon>
        <taxon>Agaricales</taxon>
        <taxon>Marasmiineae</taxon>
        <taxon>Omphalotaceae</taxon>
        <taxon>Rhodocollybia</taxon>
    </lineage>
</organism>
<sequence>MSTPLYWPGKYFFYPIGNTPAVSFTRDLSPRTPANILLLGCGDPRSVLFTVYNEHDGSDRRLDITCSDIDPAIIARNILLLTMIVDNRNPSSTIWKIFF</sequence>
<dbReference type="AlphaFoldDB" id="A0A9P5U6H1"/>
<dbReference type="InterPro" id="IPR027974">
    <property type="entry name" value="DUF4470"/>
</dbReference>
<keyword evidence="3" id="KW-1185">Reference proteome</keyword>
<evidence type="ECO:0000313" key="2">
    <source>
        <dbReference type="EMBL" id="KAF9067981.1"/>
    </source>
</evidence>
<dbReference type="Proteomes" id="UP000772434">
    <property type="component" value="Unassembled WGS sequence"/>
</dbReference>
<accession>A0A9P5U6H1</accession>
<comment type="caution">
    <text evidence="2">The sequence shown here is derived from an EMBL/GenBank/DDBJ whole genome shotgun (WGS) entry which is preliminary data.</text>
</comment>